<dbReference type="GO" id="GO:0006508">
    <property type="term" value="P:proteolysis"/>
    <property type="evidence" value="ECO:0007669"/>
    <property type="project" value="UniProtKB-KW"/>
</dbReference>
<dbReference type="InterPro" id="IPR015995">
    <property type="entry name" value="MlrC_N"/>
</dbReference>
<keyword evidence="1" id="KW-0482">Metalloprotease</keyword>
<comment type="caution">
    <text evidence="5">The sequence shown here is derived from an EMBL/GenBank/DDBJ whole genome shotgun (WGS) entry which is preliminary data.</text>
</comment>
<evidence type="ECO:0000313" key="5">
    <source>
        <dbReference type="EMBL" id="RJF84716.1"/>
    </source>
</evidence>
<keyword evidence="1" id="KW-0645">Protease</keyword>
<dbReference type="GO" id="GO:0008237">
    <property type="term" value="F:metallopeptidase activity"/>
    <property type="evidence" value="ECO:0007669"/>
    <property type="project" value="UniProtKB-KW"/>
</dbReference>
<accession>A0A418W3Y4</accession>
<proteinExistence type="inferred from homology"/>
<dbReference type="InterPro" id="IPR009197">
    <property type="entry name" value="MlrC"/>
</dbReference>
<reference evidence="5 6" key="1">
    <citation type="submission" date="2018-09" db="EMBL/GenBank/DDBJ databases">
        <authorList>
            <person name="Zhu H."/>
        </authorList>
    </citation>
    <scope>NUCLEOTIDE SEQUENCE [LARGE SCALE GENOMIC DNA]</scope>
    <source>
        <strain evidence="5 6">K2W22B-5</strain>
    </source>
</reference>
<keyword evidence="1" id="KW-0378">Hydrolase</keyword>
<dbReference type="EMBL" id="QYUL01000001">
    <property type="protein sequence ID" value="RJF84716.1"/>
    <property type="molecule type" value="Genomic_DNA"/>
</dbReference>
<protein>
    <recommendedName>
        <fullName evidence="1">Microcystinase C</fullName>
        <shortName evidence="1">MlrC</shortName>
    </recommendedName>
</protein>
<keyword evidence="1" id="KW-0479">Metal-binding</keyword>
<name>A0A418W3Y4_9PROT</name>
<gene>
    <name evidence="5" type="ORF">D3877_09485</name>
</gene>
<keyword evidence="6" id="KW-1185">Reference proteome</keyword>
<feature type="domain" description="Microcystin LR degradation protein MlrC N-terminal" evidence="4">
    <location>
        <begin position="5"/>
        <end position="293"/>
    </location>
</feature>
<dbReference type="InterPro" id="IPR010799">
    <property type="entry name" value="MlrC_C"/>
</dbReference>
<comment type="function">
    <text evidence="1">Involved in peptidolytic degradation of cyclic heptapeptide hepatotoxin microcystin (MC).</text>
</comment>
<evidence type="ECO:0000259" key="3">
    <source>
        <dbReference type="Pfam" id="PF07171"/>
    </source>
</evidence>
<comment type="similarity">
    <text evidence="1">Belongs to the peptidase M81 family.</text>
</comment>
<evidence type="ECO:0000259" key="4">
    <source>
        <dbReference type="Pfam" id="PF07364"/>
    </source>
</evidence>
<dbReference type="Pfam" id="PF07171">
    <property type="entry name" value="MlrC_C"/>
    <property type="match status" value="1"/>
</dbReference>
<sequence length="516" mass="55321">MPFTVLTAEFQHESNTFSCRKTNLKAFRDRYYYDAKEAFAERGDANTPLGGFLDVARRQGWTVIHPISTGATPAGPVTVEAYEHIAGVILAAVAENRDRIDGILLGLHGAMVAEHLEDGEGELLTRIRSIVGPDIPIGVTLDPHANVTEAMVAQAQIVIGYKTYPHVDMRERGVQAASILARAMTGEIRPITLREHRPMLEEATGGRTDTGPMVARLTRAVAYEQEPDVFAVSVNGGFGNADIAEVGPTALVTCQGDVAKHRAVIQEIADDIWNRRNEVVNHYLSVDEAAARARNYQATKGPLVIADYADNPGGGAYGDSTRLLAALIAAEVEDACLGGLVDPEAVAELSSHEPGETVRLRLGGKTDPRFGGGPLDVTATLLGRFTGDYVGEGPMMAGMKGSFGPSAVIRIGGIDVLVISNPAQMLDLGQFHAFGITPERCRSVVVKSMQHFRASFEPIAGEVIVADSGALCTPDLTKLPFRRARRPIFPLDQDMENTSRDNAHGLADAPESNGRP</sequence>
<comment type="cofactor">
    <cofactor evidence="1">
        <name>Zn(2+)</name>
        <dbReference type="ChEBI" id="CHEBI:29105"/>
    </cofactor>
    <text evidence="1">Binds 1 zinc ion per subunit.</text>
</comment>
<dbReference type="OrthoDB" id="9782658at2"/>
<evidence type="ECO:0000313" key="6">
    <source>
        <dbReference type="Proteomes" id="UP000283458"/>
    </source>
</evidence>
<evidence type="ECO:0000256" key="2">
    <source>
        <dbReference type="SAM" id="MobiDB-lite"/>
    </source>
</evidence>
<dbReference type="PIRSF" id="PIRSF012702">
    <property type="entry name" value="UCP012702"/>
    <property type="match status" value="1"/>
</dbReference>
<dbReference type="AlphaFoldDB" id="A0A418W3Y4"/>
<feature type="region of interest" description="Disordered" evidence="2">
    <location>
        <begin position="490"/>
        <end position="516"/>
    </location>
</feature>
<evidence type="ECO:0000256" key="1">
    <source>
        <dbReference type="PIRNR" id="PIRNR012702"/>
    </source>
</evidence>
<feature type="domain" description="Microcystin LR degradation protein MlrC C-terminal" evidence="3">
    <location>
        <begin position="305"/>
        <end position="483"/>
    </location>
</feature>
<organism evidence="5 6">
    <name type="scientific">Azospirillum cavernae</name>
    <dbReference type="NCBI Taxonomy" id="2320860"/>
    <lineage>
        <taxon>Bacteria</taxon>
        <taxon>Pseudomonadati</taxon>
        <taxon>Pseudomonadota</taxon>
        <taxon>Alphaproteobacteria</taxon>
        <taxon>Rhodospirillales</taxon>
        <taxon>Azospirillaceae</taxon>
        <taxon>Azospirillum</taxon>
    </lineage>
</organism>
<dbReference type="Pfam" id="PF07364">
    <property type="entry name" value="DUF1485"/>
    <property type="match status" value="1"/>
</dbReference>
<dbReference type="Proteomes" id="UP000283458">
    <property type="component" value="Unassembled WGS sequence"/>
</dbReference>
<dbReference type="GO" id="GO:0046872">
    <property type="term" value="F:metal ion binding"/>
    <property type="evidence" value="ECO:0007669"/>
    <property type="project" value="UniProtKB-KW"/>
</dbReference>
<dbReference type="RefSeq" id="WP_119830354.1">
    <property type="nucleotide sequence ID" value="NZ_QYUL01000001.1"/>
</dbReference>